<dbReference type="EMBL" id="JAHLQL010000015">
    <property type="protein sequence ID" value="MBU5593506.1"/>
    <property type="molecule type" value="Genomic_DNA"/>
</dbReference>
<feature type="transmembrane region" description="Helical" evidence="1">
    <location>
        <begin position="7"/>
        <end position="23"/>
    </location>
</feature>
<comment type="caution">
    <text evidence="2">The sequence shown here is derived from an EMBL/GenBank/DDBJ whole genome shotgun (WGS) entry which is preliminary data.</text>
</comment>
<dbReference type="Proteomes" id="UP000736583">
    <property type="component" value="Unassembled WGS sequence"/>
</dbReference>
<evidence type="ECO:0000256" key="1">
    <source>
        <dbReference type="SAM" id="Phobius"/>
    </source>
</evidence>
<keyword evidence="1" id="KW-0472">Membrane</keyword>
<keyword evidence="1" id="KW-0812">Transmembrane</keyword>
<name>A0ABS6F4Q5_9CLOT</name>
<accession>A0ABS6F4Q5</accession>
<reference evidence="2 3" key="1">
    <citation type="submission" date="2021-06" db="EMBL/GenBank/DDBJ databases">
        <authorList>
            <person name="Sun Q."/>
            <person name="Li D."/>
        </authorList>
    </citation>
    <scope>NUCLEOTIDE SEQUENCE [LARGE SCALE GENOMIC DNA]</scope>
    <source>
        <strain evidence="2 3">MSJ-4</strain>
    </source>
</reference>
<protein>
    <recommendedName>
        <fullName evidence="4">DUF3953 domain-containing protein</fullName>
    </recommendedName>
</protein>
<feature type="transmembrane region" description="Helical" evidence="1">
    <location>
        <begin position="60"/>
        <end position="79"/>
    </location>
</feature>
<evidence type="ECO:0000313" key="3">
    <source>
        <dbReference type="Proteomes" id="UP000736583"/>
    </source>
</evidence>
<evidence type="ECO:0000313" key="2">
    <source>
        <dbReference type="EMBL" id="MBU5593506.1"/>
    </source>
</evidence>
<dbReference type="RefSeq" id="WP_216458143.1">
    <property type="nucleotide sequence ID" value="NZ_JAHLQL010000015.1"/>
</dbReference>
<evidence type="ECO:0008006" key="4">
    <source>
        <dbReference type="Google" id="ProtNLM"/>
    </source>
</evidence>
<sequence length="80" mass="9388">MKIRYSSSVMLVLGVFFIIYYCFTDYTNIKALESVVFTHFAVEFLMVYKEKGDIKKNWIYLFLGVTLSICAIIAFVVFFK</sequence>
<proteinExistence type="predicted"/>
<keyword evidence="3" id="KW-1185">Reference proteome</keyword>
<gene>
    <name evidence="2" type="ORF">KQI89_17355</name>
</gene>
<keyword evidence="1" id="KW-1133">Transmembrane helix</keyword>
<organism evidence="2 3">
    <name type="scientific">Clostridium simiarum</name>
    <dbReference type="NCBI Taxonomy" id="2841506"/>
    <lineage>
        <taxon>Bacteria</taxon>
        <taxon>Bacillati</taxon>
        <taxon>Bacillota</taxon>
        <taxon>Clostridia</taxon>
        <taxon>Eubacteriales</taxon>
        <taxon>Clostridiaceae</taxon>
        <taxon>Clostridium</taxon>
    </lineage>
</organism>